<dbReference type="Ensembl" id="ENSMFAT00000101088.1">
    <property type="protein sequence ID" value="ENSMFAP00000047169.1"/>
    <property type="gene ID" value="ENSMFAG00000030725.2"/>
</dbReference>
<evidence type="ECO:0000256" key="1">
    <source>
        <dbReference type="SAM" id="MobiDB-lite"/>
    </source>
</evidence>
<reference evidence="2" key="2">
    <citation type="submission" date="2025-08" db="UniProtKB">
        <authorList>
            <consortium name="Ensembl"/>
        </authorList>
    </citation>
    <scope>IDENTIFICATION</scope>
</reference>
<gene>
    <name evidence="2" type="primary">HSPG2</name>
</gene>
<feature type="compositionally biased region" description="Polar residues" evidence="1">
    <location>
        <begin position="187"/>
        <end position="196"/>
    </location>
</feature>
<dbReference type="GeneTree" id="ENSGT00940000156670"/>
<evidence type="ECO:0000313" key="3">
    <source>
        <dbReference type="Proteomes" id="UP000233100"/>
    </source>
</evidence>
<keyword evidence="3" id="KW-1185">Reference proteome</keyword>
<reference evidence="2" key="3">
    <citation type="submission" date="2025-09" db="UniProtKB">
        <authorList>
            <consortium name="Ensembl"/>
        </authorList>
    </citation>
    <scope>IDENTIFICATION</scope>
</reference>
<reference evidence="2 3" key="1">
    <citation type="submission" date="2013-03" db="EMBL/GenBank/DDBJ databases">
        <authorList>
            <person name="Warren W."/>
            <person name="Wilson R.K."/>
        </authorList>
    </citation>
    <scope>NUCLEOTIDE SEQUENCE</scope>
</reference>
<sequence length="344" mass="36437">MLADSGGGAGRSSGTSLYGAVAFLWKAFPVGLRQEGLLCGKGGAAAQVLREQRAAEGGAWWVGDSQGQLHGRLKVPLCAPEVTHGLSAYDGLSLPEDTETVTASQMRWTHSYLSDDEDMLADSTSGDDLGSGDLGSGDFQMGSWTAGFLWSWMWARKGMQMGLRFRRCCSGSSPVAPWPPTSPLPGDSSSDAWAQCPSSQEPARRLSLPATATMSVWPWSIAVTGDPTAGTCLMNSIARNWSWGSAPQSLSWWRRHLYRCGRRQPSCDSHQSPTLLSPCFPVPSGPCPVGPRRPHAAVVTASPETTSATDRRTARTAAMSWTVVRTGRGAGGCGEREAGPGGCC</sequence>
<evidence type="ECO:0000313" key="2">
    <source>
        <dbReference type="Ensembl" id="ENSMFAP00000047169.1"/>
    </source>
</evidence>
<protein>
    <submittedName>
        <fullName evidence="2">Heparan sulfate proteoglycan 2</fullName>
    </submittedName>
</protein>
<dbReference type="AlphaFoldDB" id="A0A7N9I9I6"/>
<accession>A0A7N9I9I6</accession>
<dbReference type="Bgee" id="ENSMFAG00000030725">
    <property type="expression patterns" value="Expressed in heart and 9 other cell types or tissues"/>
</dbReference>
<organism evidence="2 3">
    <name type="scientific">Macaca fascicularis</name>
    <name type="common">Crab-eating macaque</name>
    <name type="synonym">Cynomolgus monkey</name>
    <dbReference type="NCBI Taxonomy" id="9541"/>
    <lineage>
        <taxon>Eukaryota</taxon>
        <taxon>Metazoa</taxon>
        <taxon>Chordata</taxon>
        <taxon>Craniata</taxon>
        <taxon>Vertebrata</taxon>
        <taxon>Euteleostomi</taxon>
        <taxon>Mammalia</taxon>
        <taxon>Eutheria</taxon>
        <taxon>Euarchontoglires</taxon>
        <taxon>Primates</taxon>
        <taxon>Haplorrhini</taxon>
        <taxon>Catarrhini</taxon>
        <taxon>Cercopithecidae</taxon>
        <taxon>Cercopithecinae</taxon>
        <taxon>Macaca</taxon>
    </lineage>
</organism>
<name>A0A7N9I9I6_MACFA</name>
<dbReference type="Proteomes" id="UP000233100">
    <property type="component" value="Chromosome 1"/>
</dbReference>
<proteinExistence type="predicted"/>
<feature type="region of interest" description="Disordered" evidence="1">
    <location>
        <begin position="176"/>
        <end position="196"/>
    </location>
</feature>